<accession>A0AAD6T3W9</accession>
<proteinExistence type="predicted"/>
<reference evidence="1" key="1">
    <citation type="submission" date="2023-03" db="EMBL/GenBank/DDBJ databases">
        <title>Massive genome expansion in bonnet fungi (Mycena s.s.) driven by repeated elements and novel gene families across ecological guilds.</title>
        <authorList>
            <consortium name="Lawrence Berkeley National Laboratory"/>
            <person name="Harder C.B."/>
            <person name="Miyauchi S."/>
            <person name="Viragh M."/>
            <person name="Kuo A."/>
            <person name="Thoen E."/>
            <person name="Andreopoulos B."/>
            <person name="Lu D."/>
            <person name="Skrede I."/>
            <person name="Drula E."/>
            <person name="Henrissat B."/>
            <person name="Morin E."/>
            <person name="Kohler A."/>
            <person name="Barry K."/>
            <person name="LaButti K."/>
            <person name="Morin E."/>
            <person name="Salamov A."/>
            <person name="Lipzen A."/>
            <person name="Mereny Z."/>
            <person name="Hegedus B."/>
            <person name="Baldrian P."/>
            <person name="Stursova M."/>
            <person name="Weitz H."/>
            <person name="Taylor A."/>
            <person name="Grigoriev I.V."/>
            <person name="Nagy L.G."/>
            <person name="Martin F."/>
            <person name="Kauserud H."/>
        </authorList>
    </citation>
    <scope>NUCLEOTIDE SEQUENCE</scope>
    <source>
        <strain evidence="1">CBHHK200</strain>
    </source>
</reference>
<protein>
    <submittedName>
        <fullName evidence="1">Uncharacterized protein</fullName>
    </submittedName>
</protein>
<dbReference type="Proteomes" id="UP001218188">
    <property type="component" value="Unassembled WGS sequence"/>
</dbReference>
<sequence length="333" mass="37844">MIGARFANYAHHTRPAIFCRRIVTPSDRNFGKVGGRHPQRILSTLNPLKLQSKDYLDISGHLETTVAFPHSKSGRGLLSYYSTAPRGTPFQHQPFPSNSRGFLYYSRDPQAAALEGSIRLRLTSDNTPSSFLDGRDLRLPWGSTWQLILPQIATQMSHRRFSDQLLHEKLVTQEQLSQCTKLFGHRCRWVPSLTLFRLSQEFPLHFEGRPVLTVVGGSLHQLELPWIFGHPPRAWSGSGIARFEPSTSPEDAGKRIVHMRIIKITEPVVCADEKRSRLVPRPVEGQLVMVNLRGVPKLWAYDIEKNTVLGAAFRALWDASHLPTQPSWHMRPR</sequence>
<dbReference type="AlphaFoldDB" id="A0AAD6T3W9"/>
<evidence type="ECO:0000313" key="1">
    <source>
        <dbReference type="EMBL" id="KAJ7038820.1"/>
    </source>
</evidence>
<comment type="caution">
    <text evidence="1">The sequence shown here is derived from an EMBL/GenBank/DDBJ whole genome shotgun (WGS) entry which is preliminary data.</text>
</comment>
<gene>
    <name evidence="1" type="ORF">C8F04DRAFT_1088631</name>
</gene>
<evidence type="ECO:0000313" key="2">
    <source>
        <dbReference type="Proteomes" id="UP001218188"/>
    </source>
</evidence>
<keyword evidence="2" id="KW-1185">Reference proteome</keyword>
<organism evidence="1 2">
    <name type="scientific">Mycena alexandri</name>
    <dbReference type="NCBI Taxonomy" id="1745969"/>
    <lineage>
        <taxon>Eukaryota</taxon>
        <taxon>Fungi</taxon>
        <taxon>Dikarya</taxon>
        <taxon>Basidiomycota</taxon>
        <taxon>Agaricomycotina</taxon>
        <taxon>Agaricomycetes</taxon>
        <taxon>Agaricomycetidae</taxon>
        <taxon>Agaricales</taxon>
        <taxon>Marasmiineae</taxon>
        <taxon>Mycenaceae</taxon>
        <taxon>Mycena</taxon>
    </lineage>
</organism>
<dbReference type="EMBL" id="JARJCM010000030">
    <property type="protein sequence ID" value="KAJ7038820.1"/>
    <property type="molecule type" value="Genomic_DNA"/>
</dbReference>
<name>A0AAD6T3W9_9AGAR</name>